<feature type="transmembrane region" description="Helical" evidence="2">
    <location>
        <begin position="364"/>
        <end position="386"/>
    </location>
</feature>
<feature type="domain" description="TraG N-terminal Proteobacteria" evidence="3">
    <location>
        <begin position="5"/>
        <end position="462"/>
    </location>
</feature>
<evidence type="ECO:0000313" key="4">
    <source>
        <dbReference type="EMBL" id="ADD67362.1"/>
    </source>
</evidence>
<protein>
    <recommendedName>
        <fullName evidence="3">TraG N-terminal Proteobacteria domain-containing protein</fullName>
    </recommendedName>
</protein>
<dbReference type="RefSeq" id="WP_013009906.1">
    <property type="nucleotide sequence ID" value="NC_013943.1"/>
</dbReference>
<dbReference type="AlphaFoldDB" id="D4H451"/>
<dbReference type="KEGG" id="dap:Dacet_0564"/>
<feature type="transmembrane region" description="Helical" evidence="2">
    <location>
        <begin position="69"/>
        <end position="88"/>
    </location>
</feature>
<keyword evidence="2" id="KW-0812">Transmembrane</keyword>
<feature type="transmembrane region" description="Helical" evidence="2">
    <location>
        <begin position="338"/>
        <end position="358"/>
    </location>
</feature>
<evidence type="ECO:0000256" key="1">
    <source>
        <dbReference type="SAM" id="MobiDB-lite"/>
    </source>
</evidence>
<evidence type="ECO:0000259" key="3">
    <source>
        <dbReference type="Pfam" id="PF07916"/>
    </source>
</evidence>
<gene>
    <name evidence="4" type="ordered locus">Dacet_0564</name>
</gene>
<organism evidence="4 5">
    <name type="scientific">Denitrovibrio acetiphilus (strain DSM 12809 / NBRC 114555 / N2460)</name>
    <dbReference type="NCBI Taxonomy" id="522772"/>
    <lineage>
        <taxon>Bacteria</taxon>
        <taxon>Pseudomonadati</taxon>
        <taxon>Deferribacterota</taxon>
        <taxon>Deferribacteres</taxon>
        <taxon>Deferribacterales</taxon>
        <taxon>Geovibrionaceae</taxon>
        <taxon>Denitrovibrio</taxon>
    </lineage>
</organism>
<proteinExistence type="predicted"/>
<evidence type="ECO:0000256" key="2">
    <source>
        <dbReference type="SAM" id="Phobius"/>
    </source>
</evidence>
<dbReference type="InterPro" id="IPR012931">
    <property type="entry name" value="TraG_N_Proteobacteria"/>
</dbReference>
<evidence type="ECO:0000313" key="5">
    <source>
        <dbReference type="Proteomes" id="UP000002012"/>
    </source>
</evidence>
<dbReference type="InParanoid" id="D4H451"/>
<feature type="compositionally biased region" description="Basic and acidic residues" evidence="1">
    <location>
        <begin position="1098"/>
        <end position="1112"/>
    </location>
</feature>
<dbReference type="EMBL" id="CP001968">
    <property type="protein sequence ID" value="ADD67362.1"/>
    <property type="molecule type" value="Genomic_DNA"/>
</dbReference>
<name>D4H451_DENA2</name>
<keyword evidence="2" id="KW-1133">Transmembrane helix</keyword>
<sequence>MEFDFYVYGDFTSIVNAFKMVAGIFSSNSYKSWITILMIFASAAFAFHMNMERAFGAKMNDSVWIKRLFWGMALYSIFMVPTVTMHIYDPVKNRYEAVGGVPLGAGMIASVTSSASRELTDIIETAGSPIMSANDIGFGDGFELLAASSAMGQIGNMNDHFLAKSVYDYIEKCFRQAYANGDITDKDIWTSNNLLESFSLNYRVFSSVIYDNANPEGVLYECADAYTNISTRLMSPTFTENVMYKFCSQSGFNVSNTSEYQACKDKFTGLVDSFATDIGFSITLSNYVASAFIARQYLMGGVNAGTQNAIDIAKSMATAANTVAGGVADEYIPKLQGMIITILIATFIIVALFVYMAPVDAFKWYIGMWIWVIMWFVVDAILNVNVQAHAYEVFRDIRSTGVGLNSMFYTGSDTLKVLAMYSNARWISMSLASVISFGIIKMGGSAAFASMTSALGQQYRSSAAGVGSQLGTPGGQADFNSKLFDKASDLPSMTGLKTPDNLAVAQFNRSSDVGKHFESGSRIMEKYSNDSTSASQAMGAGDYAKNMEQIGHGAGALSAESATGVSIEGAHSATAQKRHGEMAGTAELLDNSKVSIDDYKEISKTSALDSKGRSEAAREMSDTLGLDYDTISKDINTKSGLEKHASYMNIKKLAENGGLNMSELFDKTTRSAKLSLNDSEADKLGLAGAGQYSVSWDDSGKFTYTDMRSGDYSQQNFESIDVKDSDGNIRTLIGATAEAKGDKLNISGTDENGNLISISGVGMVREGENGDASAEFTAISNQSKERATTSRMTFGEMNILQPDGSHTTLSGVSSETINDGLIIRGTDKDGNKVTMEGIGDISIGKDGVGLAEFSKVSIDKSENIYKSVVDHLNTVQKGSRVEDVDKTVYDRSRKYDGAFTAILDKESATEMAGQITGSGEYAKEADAQARAIAKDMSEIYKSKGVIAGTTYVGTGGLMNAQASLGLSFLGSGVKGSVSANTSVGIERKNTEKEEYDLNISLIKGMQKQAHTIATGETGKLDETLYNETLGTMYNDMATKLNNVSENTSKLQFGASAVFGEAWHTLSTDQVKDILNNPTTIIPDNKDSIENDLNTAIRQNDDKKPDIEIKSESSAENITAGISPLESHEHKTDINVSTQTQNDLATESNEISNAGYAQKDITSKNDIKPQQMDSIPTDEKKPQNTEESKKILNEKDDPISNYQNIQIIQNNPKDILNNSEFNIPINDLREEIPKETFNDKRRRK</sequence>
<feature type="transmembrane region" description="Helical" evidence="2">
    <location>
        <begin position="6"/>
        <end position="25"/>
    </location>
</feature>
<dbReference type="PaxDb" id="522772-Dacet_0564"/>
<accession>D4H451</accession>
<dbReference type="STRING" id="522772.Dacet_0564"/>
<feature type="transmembrane region" description="Helical" evidence="2">
    <location>
        <begin position="32"/>
        <end position="49"/>
    </location>
</feature>
<feature type="transmembrane region" description="Helical" evidence="2">
    <location>
        <begin position="426"/>
        <end position="451"/>
    </location>
</feature>
<feature type="region of interest" description="Disordered" evidence="1">
    <location>
        <begin position="1147"/>
        <end position="1199"/>
    </location>
</feature>
<dbReference type="HOGENOM" id="CLU_266450_0_0_0"/>
<dbReference type="eggNOG" id="COG3266">
    <property type="taxonomic scope" value="Bacteria"/>
</dbReference>
<keyword evidence="5" id="KW-1185">Reference proteome</keyword>
<feature type="compositionally biased region" description="Basic and acidic residues" evidence="1">
    <location>
        <begin position="1176"/>
        <end position="1197"/>
    </location>
</feature>
<dbReference type="OrthoDB" id="5408904at2"/>
<reference evidence="4 5" key="1">
    <citation type="journal article" date="2010" name="Stand. Genomic Sci.">
        <title>Complete genome sequence of Denitrovibrio acetiphilus type strain (N2460).</title>
        <authorList>
            <person name="Kiss H."/>
            <person name="Lang E."/>
            <person name="Lapidus A."/>
            <person name="Copeland A."/>
            <person name="Nolan M."/>
            <person name="Glavina Del Rio T."/>
            <person name="Chen F."/>
            <person name="Lucas S."/>
            <person name="Tice H."/>
            <person name="Cheng J.F."/>
            <person name="Han C."/>
            <person name="Goodwin L."/>
            <person name="Pitluck S."/>
            <person name="Liolios K."/>
            <person name="Pati A."/>
            <person name="Ivanova N."/>
            <person name="Mavromatis K."/>
            <person name="Chen A."/>
            <person name="Palaniappan K."/>
            <person name="Land M."/>
            <person name="Hauser L."/>
            <person name="Chang Y.J."/>
            <person name="Jeffries C.D."/>
            <person name="Detter J.C."/>
            <person name="Brettin T."/>
            <person name="Spring S."/>
            <person name="Rohde M."/>
            <person name="Goker M."/>
            <person name="Woyke T."/>
            <person name="Bristow J."/>
            <person name="Eisen J.A."/>
            <person name="Markowitz V."/>
            <person name="Hugenholtz P."/>
            <person name="Kyrpides N.C."/>
            <person name="Klenk H.P."/>
        </authorList>
    </citation>
    <scope>NUCLEOTIDE SEQUENCE [LARGE SCALE GENOMIC DNA]</scope>
    <source>
        <strain evidence="5">DSM 12809 / NBRC 114555 / N2460</strain>
    </source>
</reference>
<keyword evidence="2" id="KW-0472">Membrane</keyword>
<feature type="region of interest" description="Disordered" evidence="1">
    <location>
        <begin position="1095"/>
        <end position="1129"/>
    </location>
</feature>
<dbReference type="Proteomes" id="UP000002012">
    <property type="component" value="Chromosome"/>
</dbReference>
<dbReference type="Pfam" id="PF07916">
    <property type="entry name" value="TraG_N"/>
    <property type="match status" value="1"/>
</dbReference>